<dbReference type="PROSITE" id="PS50949">
    <property type="entry name" value="HTH_GNTR"/>
    <property type="match status" value="1"/>
</dbReference>
<dbReference type="InterPro" id="IPR036388">
    <property type="entry name" value="WH-like_DNA-bd_sf"/>
</dbReference>
<keyword evidence="1" id="KW-0805">Transcription regulation</keyword>
<keyword evidence="6" id="KW-1185">Reference proteome</keyword>
<evidence type="ECO:0000256" key="2">
    <source>
        <dbReference type="ARBA" id="ARBA00023125"/>
    </source>
</evidence>
<dbReference type="GO" id="GO:0003700">
    <property type="term" value="F:DNA-binding transcription factor activity"/>
    <property type="evidence" value="ECO:0007669"/>
    <property type="project" value="InterPro"/>
</dbReference>
<dbReference type="InterPro" id="IPR000524">
    <property type="entry name" value="Tscrpt_reg_HTH_GntR"/>
</dbReference>
<evidence type="ECO:0000259" key="4">
    <source>
        <dbReference type="PROSITE" id="PS50949"/>
    </source>
</evidence>
<protein>
    <submittedName>
        <fullName evidence="5">GntR family transcriptional regulator</fullName>
    </submittedName>
</protein>
<dbReference type="SUPFAM" id="SSF48008">
    <property type="entry name" value="GntR ligand-binding domain-like"/>
    <property type="match status" value="1"/>
</dbReference>
<evidence type="ECO:0000256" key="3">
    <source>
        <dbReference type="ARBA" id="ARBA00023163"/>
    </source>
</evidence>
<dbReference type="InterPro" id="IPR011711">
    <property type="entry name" value="GntR_C"/>
</dbReference>
<evidence type="ECO:0000256" key="1">
    <source>
        <dbReference type="ARBA" id="ARBA00023015"/>
    </source>
</evidence>
<dbReference type="AlphaFoldDB" id="A0A846Z4C0"/>
<dbReference type="InterPro" id="IPR008920">
    <property type="entry name" value="TF_FadR/GntR_C"/>
</dbReference>
<dbReference type="InterPro" id="IPR036390">
    <property type="entry name" value="WH_DNA-bd_sf"/>
</dbReference>
<keyword evidence="3" id="KW-0804">Transcription</keyword>
<evidence type="ECO:0000313" key="6">
    <source>
        <dbReference type="Proteomes" id="UP000579250"/>
    </source>
</evidence>
<dbReference type="GO" id="GO:0003677">
    <property type="term" value="F:DNA binding"/>
    <property type="evidence" value="ECO:0007669"/>
    <property type="project" value="UniProtKB-KW"/>
</dbReference>
<dbReference type="Pfam" id="PF07729">
    <property type="entry name" value="FCD"/>
    <property type="match status" value="1"/>
</dbReference>
<sequence>MSPAGPAVVPAGHHAPEGVTTQMLNLPALGPRKSVRVQIAHALRAAIVSGEMRPGVVYSAPALAERFGVSATPVREAMIDLAREGLVDVVRNKGFRVTELSERELDEITEVRALIEVPTIVRVAQTARAEEVYALRPLAEAIVTAAGNRDVLAYIEADHRFHLALLELGGNSHITRLVSELRYMSRLYGVPRLAERGELEPSAREHEELLEAVASGDLAATEALMDHHLRHIRGIWADRPEHH</sequence>
<gene>
    <name evidence="5" type="ORF">HGB48_17445</name>
</gene>
<feature type="domain" description="HTH gntR-type" evidence="4">
    <location>
        <begin position="33"/>
        <end position="100"/>
    </location>
</feature>
<dbReference type="Pfam" id="PF00392">
    <property type="entry name" value="GntR"/>
    <property type="match status" value="1"/>
</dbReference>
<dbReference type="EMBL" id="JAAXPI010000022">
    <property type="protein sequence ID" value="NKZ05515.1"/>
    <property type="molecule type" value="Genomic_DNA"/>
</dbReference>
<dbReference type="PANTHER" id="PTHR43537:SF45">
    <property type="entry name" value="GNTR FAMILY REGULATORY PROTEIN"/>
    <property type="match status" value="1"/>
</dbReference>
<comment type="caution">
    <text evidence="5">The sequence shown here is derived from an EMBL/GenBank/DDBJ whole genome shotgun (WGS) entry which is preliminary data.</text>
</comment>
<evidence type="ECO:0000313" key="5">
    <source>
        <dbReference type="EMBL" id="NKZ05515.1"/>
    </source>
</evidence>
<dbReference type="Proteomes" id="UP000579250">
    <property type="component" value="Unassembled WGS sequence"/>
</dbReference>
<accession>A0A846Z4C0</accession>
<dbReference type="SUPFAM" id="SSF46785">
    <property type="entry name" value="Winged helix' DNA-binding domain"/>
    <property type="match status" value="1"/>
</dbReference>
<proteinExistence type="predicted"/>
<organism evidence="5 6">
    <name type="scientific">Actinomadura latina</name>
    <dbReference type="NCBI Taxonomy" id="163603"/>
    <lineage>
        <taxon>Bacteria</taxon>
        <taxon>Bacillati</taxon>
        <taxon>Actinomycetota</taxon>
        <taxon>Actinomycetes</taxon>
        <taxon>Streptosporangiales</taxon>
        <taxon>Thermomonosporaceae</taxon>
        <taxon>Actinomadura</taxon>
    </lineage>
</organism>
<name>A0A846Z4C0_9ACTN</name>
<keyword evidence="2" id="KW-0238">DNA-binding</keyword>
<dbReference type="Gene3D" id="1.20.120.530">
    <property type="entry name" value="GntR ligand-binding domain-like"/>
    <property type="match status" value="1"/>
</dbReference>
<reference evidence="5 6" key="1">
    <citation type="submission" date="2020-04" db="EMBL/GenBank/DDBJ databases">
        <title>MicrobeNet Type strains.</title>
        <authorList>
            <person name="Nicholson A.C."/>
        </authorList>
    </citation>
    <scope>NUCLEOTIDE SEQUENCE [LARGE SCALE GENOMIC DNA]</scope>
    <source>
        <strain evidence="5 6">ATCC BAA-277</strain>
    </source>
</reference>
<dbReference type="SMART" id="SM00345">
    <property type="entry name" value="HTH_GNTR"/>
    <property type="match status" value="1"/>
</dbReference>
<dbReference type="Gene3D" id="1.10.10.10">
    <property type="entry name" value="Winged helix-like DNA-binding domain superfamily/Winged helix DNA-binding domain"/>
    <property type="match status" value="1"/>
</dbReference>
<dbReference type="PANTHER" id="PTHR43537">
    <property type="entry name" value="TRANSCRIPTIONAL REGULATOR, GNTR FAMILY"/>
    <property type="match status" value="1"/>
</dbReference>
<dbReference type="CDD" id="cd07377">
    <property type="entry name" value="WHTH_GntR"/>
    <property type="match status" value="1"/>
</dbReference>
<dbReference type="SMART" id="SM00895">
    <property type="entry name" value="FCD"/>
    <property type="match status" value="1"/>
</dbReference>